<dbReference type="InterPro" id="IPR011989">
    <property type="entry name" value="ARM-like"/>
</dbReference>
<dbReference type="PANTHER" id="PTHR16356">
    <property type="entry name" value="TRANSMEMBRANE AND COILED-COIL DOMAIN-CONTAINING PROTEIN 6 TMCO6"/>
    <property type="match status" value="1"/>
</dbReference>
<dbReference type="GeneID" id="115805905"/>
<sequence length="501" mass="54651">MWRLKAVGHKARRSDSSLEEFKLKRREHEKVLRQARRDKQLVSKRLLLHEDEVEGQMDISSVPVSHDQVLEMVRKVQSGGVEKVAHLRVLRRALRNPEVQLTFVKLENSIYVLVGLLSGSDAQCRLEAAQCFHELSHSSDVTVGSACLPATPYLLTYLSGQSAKLTALCLYTLGNLCAESKAVREKLLAQGVVAALANCTENQRSNLAVMEAVGFTLSQLIQAKDAAEKIIPVVLGSGVIPRLLSMLTPDPQFGLGPAIECAWCLHYLSSSDVDTGVLVNQGTLSHCSSILIALGGTLARGSTEEGIELLLWPLLRCLGNLLVSLEGENPELYVEDSRILAALCVFTQTYLQPHPALARESLWVLNNLTAGSSVFCSALLFCNLVPVLIQLLPFSQGINTMVLRVLGNVAHYGMEYCVQLTRAGVLAALCATLKMADPEVVILSLEVLHMLLASSPQVGEEFTRQNGVPLLEAIQYDSDGEKRLRASYILDNHLSAHSSAS</sequence>
<dbReference type="OrthoDB" id="21522at2759"/>
<dbReference type="InParanoid" id="A0A6J2URJ1"/>
<evidence type="ECO:0000313" key="1">
    <source>
        <dbReference type="Proteomes" id="UP000504632"/>
    </source>
</evidence>
<keyword evidence="2" id="KW-0812">Transmembrane</keyword>
<dbReference type="SMART" id="SM00185">
    <property type="entry name" value="ARM"/>
    <property type="match status" value="7"/>
</dbReference>
<accession>A0A6J2URJ1</accession>
<name>A0A6J2URJ1_CHACN</name>
<protein>
    <submittedName>
        <fullName evidence="2">Transmembrane and coiled-coil domain-containing protein 6</fullName>
    </submittedName>
</protein>
<proteinExistence type="predicted"/>
<dbReference type="CTD" id="55374"/>
<dbReference type="InterPro" id="IPR000225">
    <property type="entry name" value="Armadillo"/>
</dbReference>
<dbReference type="RefSeq" id="XP_030622468.1">
    <property type="nucleotide sequence ID" value="XM_030766608.1"/>
</dbReference>
<keyword evidence="1" id="KW-1185">Reference proteome</keyword>
<dbReference type="Proteomes" id="UP000504632">
    <property type="component" value="Chromosome 2"/>
</dbReference>
<dbReference type="PANTHER" id="PTHR16356:SF1">
    <property type="entry name" value="TRANSMEMBRANE AND COILED-COIL DOMAIN-CONTAINING PROTEIN 6"/>
    <property type="match status" value="1"/>
</dbReference>
<organism evidence="1 2">
    <name type="scientific">Chanos chanos</name>
    <name type="common">Milkfish</name>
    <name type="synonym">Mugil chanos</name>
    <dbReference type="NCBI Taxonomy" id="29144"/>
    <lineage>
        <taxon>Eukaryota</taxon>
        <taxon>Metazoa</taxon>
        <taxon>Chordata</taxon>
        <taxon>Craniata</taxon>
        <taxon>Vertebrata</taxon>
        <taxon>Euteleostomi</taxon>
        <taxon>Actinopterygii</taxon>
        <taxon>Neopterygii</taxon>
        <taxon>Teleostei</taxon>
        <taxon>Ostariophysi</taxon>
        <taxon>Gonorynchiformes</taxon>
        <taxon>Chanidae</taxon>
        <taxon>Chanos</taxon>
    </lineage>
</organism>
<keyword evidence="2" id="KW-0472">Membrane</keyword>
<dbReference type="SUPFAM" id="SSF48371">
    <property type="entry name" value="ARM repeat"/>
    <property type="match status" value="1"/>
</dbReference>
<dbReference type="Gene3D" id="1.25.10.10">
    <property type="entry name" value="Leucine-rich Repeat Variant"/>
    <property type="match status" value="1"/>
</dbReference>
<dbReference type="InterPro" id="IPR016024">
    <property type="entry name" value="ARM-type_fold"/>
</dbReference>
<evidence type="ECO:0000313" key="2">
    <source>
        <dbReference type="RefSeq" id="XP_030622468.1"/>
    </source>
</evidence>
<reference evidence="2" key="1">
    <citation type="submission" date="2025-08" db="UniProtKB">
        <authorList>
            <consortium name="RefSeq"/>
        </authorList>
    </citation>
    <scope>IDENTIFICATION</scope>
</reference>
<dbReference type="AlphaFoldDB" id="A0A6J2URJ1"/>
<gene>
    <name evidence="2" type="primary">tmco6</name>
</gene>